<keyword evidence="6" id="KW-0238">DNA-binding</keyword>
<evidence type="ECO:0000259" key="9">
    <source>
        <dbReference type="Pfam" id="PF07282"/>
    </source>
</evidence>
<evidence type="ECO:0000259" key="8">
    <source>
        <dbReference type="Pfam" id="PF01385"/>
    </source>
</evidence>
<comment type="similarity">
    <text evidence="2">In the N-terminal section; belongs to the transposase 2 family.</text>
</comment>
<comment type="caution">
    <text evidence="11">The sequence shown here is derived from an EMBL/GenBank/DDBJ whole genome shotgun (WGS) entry which is preliminary data.</text>
</comment>
<dbReference type="NCBIfam" id="NF040570">
    <property type="entry name" value="guided_TnpB"/>
    <property type="match status" value="1"/>
</dbReference>
<dbReference type="GO" id="GO:0046872">
    <property type="term" value="F:metal ion binding"/>
    <property type="evidence" value="ECO:0007669"/>
    <property type="project" value="UniProtKB-KW"/>
</dbReference>
<proteinExistence type="inferred from homology"/>
<accession>W9UYY8</accession>
<evidence type="ECO:0000313" key="12">
    <source>
        <dbReference type="Proteomes" id="UP000019464"/>
    </source>
</evidence>
<dbReference type="PANTHER" id="PTHR30405">
    <property type="entry name" value="TRANSPOSASE"/>
    <property type="match status" value="1"/>
</dbReference>
<dbReference type="AlphaFoldDB" id="W9UYY8"/>
<dbReference type="OrthoDB" id="6917293at2"/>
<keyword evidence="4" id="KW-0479">Metal-binding</keyword>
<dbReference type="PATRIC" id="fig|1229521.3.peg.703"/>
<keyword evidence="3" id="KW-0815">Transposition</keyword>
<dbReference type="InterPro" id="IPR010095">
    <property type="entry name" value="Cas12f1-like_TNB"/>
</dbReference>
<evidence type="ECO:0000313" key="11">
    <source>
        <dbReference type="EMBL" id="EXJ12443.1"/>
    </source>
</evidence>
<sequence length="412" mass="46428">MLKATKVRIYPTPEQAEFLNRQFGSTRFVYNKALHIISSQYKRHGLKLKAKKDLKPLLAVAKKSRKYHWLKDFDSIALQQACINLDKAFQNFFDPKLPARYPKFKRKHGKQSSYHCMSVSAGENWIKVPKMKPIKARVHRELDGKLKSITLSRTVTGKYYASLLVEDGLETPAPLHTVDTVLGVDMGLTHLAIDSEGNKTANPRFLKRAQSNLRRKQKALSRCQKGSKGRAQACLKLAKAHEHLANARADFQHNLSRQLIDENQAVVVETLKVKKLLKNRKLAKHIADASWFSLIQKLEYKAKEQGKHLVKIDQWFASSKTCSCCGHKVDTLPLSVRNWSCPACTVELDRDVNAAINIHQQGVIKLRAEGLSVPANGACVNPATRRLLPEKLEASPVRAGSSHPQILFSTEH</sequence>
<feature type="domain" description="Cas12f1-like TNB" evidence="9">
    <location>
        <begin position="291"/>
        <end position="358"/>
    </location>
</feature>
<dbReference type="PANTHER" id="PTHR30405:SF11">
    <property type="entry name" value="RNA-GUIDED DNA ENDONUCLEASE RV2885C-RELATED"/>
    <property type="match status" value="1"/>
</dbReference>
<evidence type="ECO:0000259" key="10">
    <source>
        <dbReference type="Pfam" id="PF12323"/>
    </source>
</evidence>
<dbReference type="NCBIfam" id="TIGR01766">
    <property type="entry name" value="IS200/IS605 family accessory protein TnpB-like domain"/>
    <property type="match status" value="1"/>
</dbReference>
<evidence type="ECO:0000256" key="4">
    <source>
        <dbReference type="ARBA" id="ARBA00022723"/>
    </source>
</evidence>
<keyword evidence="7" id="KW-0233">DNA recombination</keyword>
<dbReference type="EMBL" id="AONB01000002">
    <property type="protein sequence ID" value="EXJ12443.1"/>
    <property type="molecule type" value="Genomic_DNA"/>
</dbReference>
<reference evidence="11 12" key="2">
    <citation type="journal article" date="2015" name="Syst. Appl. Microbiol.">
        <title>Nitrincola nitratireducens sp. nov. isolated from a haloalkaline crater lake.</title>
        <authorList>
            <person name="Singh A."/>
            <person name="Vaidya B."/>
            <person name="Tanuku N.R."/>
            <person name="Pinnaka A.K."/>
        </authorList>
    </citation>
    <scope>NUCLEOTIDE SEQUENCE [LARGE SCALE GENOMIC DNA]</scope>
    <source>
        <strain evidence="11 12">AK23</strain>
    </source>
</reference>
<evidence type="ECO:0000256" key="2">
    <source>
        <dbReference type="ARBA" id="ARBA00011044"/>
    </source>
</evidence>
<dbReference type="STRING" id="1229521.D791_00688"/>
<feature type="domain" description="Probable transposase IS891/IS1136/IS1341" evidence="8">
    <location>
        <begin position="170"/>
        <end position="279"/>
    </location>
</feature>
<dbReference type="Proteomes" id="UP000019464">
    <property type="component" value="Unassembled WGS sequence"/>
</dbReference>
<keyword evidence="5" id="KW-0862">Zinc</keyword>
<evidence type="ECO:0000256" key="3">
    <source>
        <dbReference type="ARBA" id="ARBA00022578"/>
    </source>
</evidence>
<evidence type="ECO:0000256" key="6">
    <source>
        <dbReference type="ARBA" id="ARBA00023125"/>
    </source>
</evidence>
<dbReference type="InterPro" id="IPR021027">
    <property type="entry name" value="Transposase_put_HTH"/>
</dbReference>
<dbReference type="InterPro" id="IPR001959">
    <property type="entry name" value="Transposase"/>
</dbReference>
<dbReference type="Pfam" id="PF01385">
    <property type="entry name" value="OrfB_IS605"/>
    <property type="match status" value="1"/>
</dbReference>
<reference evidence="12" key="1">
    <citation type="submission" date="2012-11" db="EMBL/GenBank/DDBJ databases">
        <authorList>
            <person name="Singh A."/>
            <person name="Pinnaka A.K."/>
            <person name="Vaidya B."/>
        </authorList>
    </citation>
    <scope>NUCLEOTIDE SEQUENCE [LARGE SCALE GENOMIC DNA]</scope>
    <source>
        <strain evidence="12">AK23</strain>
    </source>
</reference>
<dbReference type="GO" id="GO:0006310">
    <property type="term" value="P:DNA recombination"/>
    <property type="evidence" value="ECO:0007669"/>
    <property type="project" value="UniProtKB-KW"/>
</dbReference>
<evidence type="ECO:0000256" key="1">
    <source>
        <dbReference type="ARBA" id="ARBA00008761"/>
    </source>
</evidence>
<keyword evidence="12" id="KW-1185">Reference proteome</keyword>
<evidence type="ECO:0000256" key="7">
    <source>
        <dbReference type="ARBA" id="ARBA00023172"/>
    </source>
</evidence>
<protein>
    <submittedName>
        <fullName evidence="11">Transposase, IS605 OrfB family</fullName>
    </submittedName>
</protein>
<dbReference type="Pfam" id="PF12323">
    <property type="entry name" value="HTH_OrfB_IS605"/>
    <property type="match status" value="1"/>
</dbReference>
<name>W9UYY8_9GAMM</name>
<dbReference type="GO" id="GO:0003677">
    <property type="term" value="F:DNA binding"/>
    <property type="evidence" value="ECO:0007669"/>
    <property type="project" value="UniProtKB-KW"/>
</dbReference>
<dbReference type="GO" id="GO:0032196">
    <property type="term" value="P:transposition"/>
    <property type="evidence" value="ECO:0007669"/>
    <property type="project" value="UniProtKB-KW"/>
</dbReference>
<feature type="domain" description="Transposase putative helix-turn-helix" evidence="10">
    <location>
        <begin position="1"/>
        <end position="45"/>
    </location>
</feature>
<dbReference type="InterPro" id="IPR051399">
    <property type="entry name" value="RNA-guided_DNA_endo/Transpos"/>
</dbReference>
<gene>
    <name evidence="11" type="ORF">D791_00688</name>
</gene>
<organism evidence="11 12">
    <name type="scientific">Nitrincola nitratireducens</name>
    <dbReference type="NCBI Taxonomy" id="1229521"/>
    <lineage>
        <taxon>Bacteria</taxon>
        <taxon>Pseudomonadati</taxon>
        <taxon>Pseudomonadota</taxon>
        <taxon>Gammaproteobacteria</taxon>
        <taxon>Oceanospirillales</taxon>
        <taxon>Oceanospirillaceae</taxon>
        <taxon>Nitrincola</taxon>
    </lineage>
</organism>
<evidence type="ECO:0000256" key="5">
    <source>
        <dbReference type="ARBA" id="ARBA00022833"/>
    </source>
</evidence>
<comment type="similarity">
    <text evidence="1">In the C-terminal section; belongs to the transposase 35 family.</text>
</comment>
<dbReference type="Pfam" id="PF07282">
    <property type="entry name" value="Cas12f1-like_TNB"/>
    <property type="match status" value="1"/>
</dbReference>